<gene>
    <name evidence="1" type="ORF">BCV71DRAFT_190497</name>
</gene>
<feature type="non-terminal residue" evidence="1">
    <location>
        <position position="1"/>
    </location>
</feature>
<dbReference type="Proteomes" id="UP000242381">
    <property type="component" value="Unassembled WGS sequence"/>
</dbReference>
<proteinExistence type="predicted"/>
<protein>
    <submittedName>
        <fullName evidence="1">Uncharacterized protein</fullName>
    </submittedName>
</protein>
<evidence type="ECO:0000313" key="2">
    <source>
        <dbReference type="Proteomes" id="UP000242381"/>
    </source>
</evidence>
<name>A0A1X0RL49_RHIZD</name>
<reference evidence="1 2" key="1">
    <citation type="journal article" date="2016" name="Proc. Natl. Acad. Sci. U.S.A.">
        <title>Lipid metabolic changes in an early divergent fungus govern the establishment of a mutualistic symbiosis with endobacteria.</title>
        <authorList>
            <person name="Lastovetsky O.A."/>
            <person name="Gaspar M.L."/>
            <person name="Mondo S.J."/>
            <person name="LaButti K.M."/>
            <person name="Sandor L."/>
            <person name="Grigoriev I.V."/>
            <person name="Henry S.A."/>
            <person name="Pawlowska T.E."/>
        </authorList>
    </citation>
    <scope>NUCLEOTIDE SEQUENCE [LARGE SCALE GENOMIC DNA]</scope>
    <source>
        <strain evidence="1 2">ATCC 11559</strain>
    </source>
</reference>
<dbReference type="EMBL" id="KV921610">
    <property type="protein sequence ID" value="ORE12755.1"/>
    <property type="molecule type" value="Genomic_DNA"/>
</dbReference>
<accession>A0A1X0RL49</accession>
<organism evidence="1 2">
    <name type="scientific">Rhizopus microsporus</name>
    <dbReference type="NCBI Taxonomy" id="58291"/>
    <lineage>
        <taxon>Eukaryota</taxon>
        <taxon>Fungi</taxon>
        <taxon>Fungi incertae sedis</taxon>
        <taxon>Mucoromycota</taxon>
        <taxon>Mucoromycotina</taxon>
        <taxon>Mucoromycetes</taxon>
        <taxon>Mucorales</taxon>
        <taxon>Mucorineae</taxon>
        <taxon>Rhizopodaceae</taxon>
        <taxon>Rhizopus</taxon>
    </lineage>
</organism>
<dbReference type="AlphaFoldDB" id="A0A1X0RL49"/>
<evidence type="ECO:0000313" key="1">
    <source>
        <dbReference type="EMBL" id="ORE12755.1"/>
    </source>
</evidence>
<sequence>KKMKEEHDNSVIRKLMGEDVQSNLSEMVYTEIEKLLKGAGHGILLPEEKHELSIRFIL</sequence>